<accession>A0A7U4E4R4</accession>
<dbReference type="EMBL" id="CP002859">
    <property type="protein sequence ID" value="AEI47559.1"/>
    <property type="molecule type" value="Genomic_DNA"/>
</dbReference>
<dbReference type="KEGG" id="rsi:Runsl_1130"/>
<organism evidence="1 2">
    <name type="scientific">Runella slithyformis (strain ATCC 29530 / DSM 19594 / LMG 11500 / NCIMB 11436 / LSU 4)</name>
    <dbReference type="NCBI Taxonomy" id="761193"/>
    <lineage>
        <taxon>Bacteria</taxon>
        <taxon>Pseudomonadati</taxon>
        <taxon>Bacteroidota</taxon>
        <taxon>Cytophagia</taxon>
        <taxon>Cytophagales</taxon>
        <taxon>Spirosomataceae</taxon>
        <taxon>Runella</taxon>
    </lineage>
</organism>
<dbReference type="Proteomes" id="UP000000493">
    <property type="component" value="Chromosome"/>
</dbReference>
<proteinExistence type="predicted"/>
<reference evidence="2" key="1">
    <citation type="submission" date="2011-06" db="EMBL/GenBank/DDBJ databases">
        <title>The complete genome of chromosome of Runella slithyformis DSM 19594.</title>
        <authorList>
            <consortium name="US DOE Joint Genome Institute (JGI-PGF)"/>
            <person name="Lucas S."/>
            <person name="Han J."/>
            <person name="Lapidus A."/>
            <person name="Bruce D."/>
            <person name="Goodwin L."/>
            <person name="Pitluck S."/>
            <person name="Peters L."/>
            <person name="Kyrpides N."/>
            <person name="Mavromatis K."/>
            <person name="Ivanova N."/>
            <person name="Ovchinnikova G."/>
            <person name="Zhang X."/>
            <person name="Misra M."/>
            <person name="Detter J.C."/>
            <person name="Tapia R."/>
            <person name="Han C."/>
            <person name="Land M."/>
            <person name="Hauser L."/>
            <person name="Markowitz V."/>
            <person name="Cheng J.-F."/>
            <person name="Hugenholtz P."/>
            <person name="Woyke T."/>
            <person name="Wu D."/>
            <person name="Tindall B."/>
            <person name="Faehrich R."/>
            <person name="Brambilla E."/>
            <person name="Klenk H.-P."/>
            <person name="Eisen J.A."/>
        </authorList>
    </citation>
    <scope>NUCLEOTIDE SEQUENCE [LARGE SCALE GENOMIC DNA]</scope>
    <source>
        <strain evidence="2">ATCC 29530 / DSM 19594 / LMG 11500 / NCIMB 11436 / LSU 4</strain>
    </source>
</reference>
<sequence>MSRKVSFMDFLLLRQVFRQFLNIFFAVKVFREVKSGHVEKVIQRRNRFHHSRNKVGRGRAVGASAGIVPNRYLVNFYVFYGIMNYKLKEMSCVSIRGAVK</sequence>
<dbReference type="AlphaFoldDB" id="A0A7U4E4R4"/>
<evidence type="ECO:0000313" key="2">
    <source>
        <dbReference type="Proteomes" id="UP000000493"/>
    </source>
</evidence>
<reference evidence="1 2" key="2">
    <citation type="journal article" date="2012" name="Stand. Genomic Sci.">
        <title>Complete genome sequence of the aquatic bacterium Runella slithyformis type strain (LSU 4(T)).</title>
        <authorList>
            <person name="Copeland A."/>
            <person name="Zhang X."/>
            <person name="Misra M."/>
            <person name="Lapidus A."/>
            <person name="Nolan M."/>
            <person name="Lucas S."/>
            <person name="Deshpande S."/>
            <person name="Cheng J.F."/>
            <person name="Tapia R."/>
            <person name="Goodwin L.A."/>
            <person name="Pitluck S."/>
            <person name="Liolios K."/>
            <person name="Pagani I."/>
            <person name="Ivanova N."/>
            <person name="Mikhailova N."/>
            <person name="Pati A."/>
            <person name="Chen A."/>
            <person name="Palaniappan K."/>
            <person name="Land M."/>
            <person name="Hauser L."/>
            <person name="Pan C."/>
            <person name="Jeffries C.D."/>
            <person name="Detter J.C."/>
            <person name="Brambilla E.M."/>
            <person name="Rohde M."/>
            <person name="Djao O.D."/>
            <person name="Goker M."/>
            <person name="Sikorski J."/>
            <person name="Tindall B.J."/>
            <person name="Woyke T."/>
            <person name="Bristow J."/>
            <person name="Eisen J.A."/>
            <person name="Markowitz V."/>
            <person name="Hugenholtz P."/>
            <person name="Kyrpides N.C."/>
            <person name="Klenk H.P."/>
            <person name="Mavromatis K."/>
        </authorList>
    </citation>
    <scope>NUCLEOTIDE SEQUENCE [LARGE SCALE GENOMIC DNA]</scope>
    <source>
        <strain evidence="2">ATCC 29530 / DSM 19594 / LMG 11500 / NCIMB 11436 / LSU 4</strain>
    </source>
</reference>
<name>A0A7U4E4R4_RUNSL</name>
<protein>
    <submittedName>
        <fullName evidence="1">Uncharacterized protein</fullName>
    </submittedName>
</protein>
<evidence type="ECO:0000313" key="1">
    <source>
        <dbReference type="EMBL" id="AEI47559.1"/>
    </source>
</evidence>
<gene>
    <name evidence="1" type="ordered locus">Runsl_1130</name>
</gene>
<keyword evidence="2" id="KW-1185">Reference proteome</keyword>